<evidence type="ECO:0000313" key="2">
    <source>
        <dbReference type="Proteomes" id="UP000550707"/>
    </source>
</evidence>
<keyword evidence="2" id="KW-1185">Reference proteome</keyword>
<dbReference type="Proteomes" id="UP000550707">
    <property type="component" value="Unassembled WGS sequence"/>
</dbReference>
<accession>A0A7J8FYS8</accession>
<reference evidence="1 2" key="1">
    <citation type="journal article" date="2020" name="Nature">
        <title>Six reference-quality genomes reveal evolution of bat adaptations.</title>
        <authorList>
            <person name="Jebb D."/>
            <person name="Huang Z."/>
            <person name="Pippel M."/>
            <person name="Hughes G.M."/>
            <person name="Lavrichenko K."/>
            <person name="Devanna P."/>
            <person name="Winkler S."/>
            <person name="Jermiin L.S."/>
            <person name="Skirmuntt E.C."/>
            <person name="Katzourakis A."/>
            <person name="Burkitt-Gray L."/>
            <person name="Ray D.A."/>
            <person name="Sullivan K.A.M."/>
            <person name="Roscito J.G."/>
            <person name="Kirilenko B.M."/>
            <person name="Davalos L.M."/>
            <person name="Corthals A.P."/>
            <person name="Power M.L."/>
            <person name="Jones G."/>
            <person name="Ransome R.D."/>
            <person name="Dechmann D.K.N."/>
            <person name="Locatelli A.G."/>
            <person name="Puechmaille S.J."/>
            <person name="Fedrigo O."/>
            <person name="Jarvis E.D."/>
            <person name="Hiller M."/>
            <person name="Vernes S.C."/>
            <person name="Myers E.W."/>
            <person name="Teeling E.C."/>
        </authorList>
    </citation>
    <scope>NUCLEOTIDE SEQUENCE [LARGE SCALE GENOMIC DNA]</scope>
    <source>
        <strain evidence="1">MMolMol1</strain>
        <tissue evidence="1">Muscle</tissue>
    </source>
</reference>
<evidence type="ECO:0000313" key="1">
    <source>
        <dbReference type="EMBL" id="KAF6452808.1"/>
    </source>
</evidence>
<gene>
    <name evidence="1" type="ORF">HJG59_008155</name>
</gene>
<proteinExistence type="predicted"/>
<sequence>MARGECLRAYEGCQGLVRGYGEALMCLPCFTLFEGGGLCAILLVKGTSSEEQCHRRQDPARPSPSHPGSSAATMSFGPCLFLCLLAVSLSLLDSGSAYRGSAPEPFSIGGLQRWAAPSVPTAGAVELVFP</sequence>
<comment type="caution">
    <text evidence="1">The sequence shown here is derived from an EMBL/GenBank/DDBJ whole genome shotgun (WGS) entry which is preliminary data.</text>
</comment>
<dbReference type="InParanoid" id="A0A7J8FYS8"/>
<dbReference type="EMBL" id="JACASF010000010">
    <property type="protein sequence ID" value="KAF6452808.1"/>
    <property type="molecule type" value="Genomic_DNA"/>
</dbReference>
<protein>
    <submittedName>
        <fullName evidence="1">Uncharacterized protein</fullName>
    </submittedName>
</protein>
<dbReference type="AlphaFoldDB" id="A0A7J8FYS8"/>
<organism evidence="1 2">
    <name type="scientific">Molossus molossus</name>
    <name type="common">Pallas' mastiff bat</name>
    <name type="synonym">Vespertilio molossus</name>
    <dbReference type="NCBI Taxonomy" id="27622"/>
    <lineage>
        <taxon>Eukaryota</taxon>
        <taxon>Metazoa</taxon>
        <taxon>Chordata</taxon>
        <taxon>Craniata</taxon>
        <taxon>Vertebrata</taxon>
        <taxon>Euteleostomi</taxon>
        <taxon>Mammalia</taxon>
        <taxon>Eutheria</taxon>
        <taxon>Laurasiatheria</taxon>
        <taxon>Chiroptera</taxon>
        <taxon>Yangochiroptera</taxon>
        <taxon>Molossidae</taxon>
        <taxon>Molossus</taxon>
    </lineage>
</organism>
<name>A0A7J8FYS8_MOLMO</name>